<sequence length="75" mass="8209">MAVPVAAAQDVWDRRGQPVRTGDLVRVEGLADAAEVQTIDARYGVMVVLIPGRAGKMGRMVRAQDVERLSQPDHR</sequence>
<comment type="caution">
    <text evidence="1">The sequence shown here is derived from an EMBL/GenBank/DDBJ whole genome shotgun (WGS) entry which is preliminary data.</text>
</comment>
<accession>A0A537JWJ0</accession>
<proteinExistence type="predicted"/>
<dbReference type="AlphaFoldDB" id="A0A537JWJ0"/>
<dbReference type="EMBL" id="VBAK01000149">
    <property type="protein sequence ID" value="TMI87917.1"/>
    <property type="molecule type" value="Genomic_DNA"/>
</dbReference>
<name>A0A537JWJ0_9BACT</name>
<protein>
    <submittedName>
        <fullName evidence="1">Uncharacterized protein</fullName>
    </submittedName>
</protein>
<organism evidence="1 2">
    <name type="scientific">Candidatus Segetimicrobium genomatis</name>
    <dbReference type="NCBI Taxonomy" id="2569760"/>
    <lineage>
        <taxon>Bacteria</taxon>
        <taxon>Bacillati</taxon>
        <taxon>Candidatus Sysuimicrobiota</taxon>
        <taxon>Candidatus Sysuimicrobiia</taxon>
        <taxon>Candidatus Sysuimicrobiales</taxon>
        <taxon>Candidatus Segetimicrobiaceae</taxon>
        <taxon>Candidatus Segetimicrobium</taxon>
    </lineage>
</organism>
<reference evidence="1 2" key="1">
    <citation type="journal article" date="2019" name="Nat. Microbiol.">
        <title>Mediterranean grassland soil C-N compound turnover is dependent on rainfall and depth, and is mediated by genomically divergent microorganisms.</title>
        <authorList>
            <person name="Diamond S."/>
            <person name="Andeer P.F."/>
            <person name="Li Z."/>
            <person name="Crits-Christoph A."/>
            <person name="Burstein D."/>
            <person name="Anantharaman K."/>
            <person name="Lane K.R."/>
            <person name="Thomas B.C."/>
            <person name="Pan C."/>
            <person name="Northen T.R."/>
            <person name="Banfield J.F."/>
        </authorList>
    </citation>
    <scope>NUCLEOTIDE SEQUENCE [LARGE SCALE GENOMIC DNA]</scope>
    <source>
        <strain evidence="1">NP_3</strain>
    </source>
</reference>
<evidence type="ECO:0000313" key="1">
    <source>
        <dbReference type="EMBL" id="TMI87917.1"/>
    </source>
</evidence>
<dbReference type="Proteomes" id="UP000318509">
    <property type="component" value="Unassembled WGS sequence"/>
</dbReference>
<evidence type="ECO:0000313" key="2">
    <source>
        <dbReference type="Proteomes" id="UP000318509"/>
    </source>
</evidence>
<gene>
    <name evidence="1" type="ORF">E6H00_14230</name>
</gene>